<dbReference type="EMBL" id="JADIMP010000043">
    <property type="protein sequence ID" value="MBO8441254.1"/>
    <property type="molecule type" value="Genomic_DNA"/>
</dbReference>
<keyword evidence="1" id="KW-0812">Transmembrane</keyword>
<reference evidence="2" key="1">
    <citation type="submission" date="2020-10" db="EMBL/GenBank/DDBJ databases">
        <authorList>
            <person name="Gilroy R."/>
        </authorList>
    </citation>
    <scope>NUCLEOTIDE SEQUENCE</scope>
    <source>
        <strain evidence="2">C6-149</strain>
    </source>
</reference>
<feature type="transmembrane region" description="Helical" evidence="1">
    <location>
        <begin position="134"/>
        <end position="153"/>
    </location>
</feature>
<gene>
    <name evidence="2" type="ORF">IAA89_02270</name>
</gene>
<feature type="transmembrane region" description="Helical" evidence="1">
    <location>
        <begin position="45"/>
        <end position="68"/>
    </location>
</feature>
<feature type="transmembrane region" description="Helical" evidence="1">
    <location>
        <begin position="74"/>
        <end position="96"/>
    </location>
</feature>
<feature type="transmembrane region" description="Helical" evidence="1">
    <location>
        <begin position="12"/>
        <end position="33"/>
    </location>
</feature>
<protein>
    <submittedName>
        <fullName evidence="2">Uncharacterized protein</fullName>
    </submittedName>
</protein>
<evidence type="ECO:0000313" key="3">
    <source>
        <dbReference type="Proteomes" id="UP000823614"/>
    </source>
</evidence>
<feature type="transmembrane region" description="Helical" evidence="1">
    <location>
        <begin position="108"/>
        <end position="128"/>
    </location>
</feature>
<evidence type="ECO:0000313" key="2">
    <source>
        <dbReference type="EMBL" id="MBO8441254.1"/>
    </source>
</evidence>
<reference evidence="2" key="2">
    <citation type="journal article" date="2021" name="PeerJ">
        <title>Extensive microbial diversity within the chicken gut microbiome revealed by metagenomics and culture.</title>
        <authorList>
            <person name="Gilroy R."/>
            <person name="Ravi A."/>
            <person name="Getino M."/>
            <person name="Pursley I."/>
            <person name="Horton D.L."/>
            <person name="Alikhan N.F."/>
            <person name="Baker D."/>
            <person name="Gharbi K."/>
            <person name="Hall N."/>
            <person name="Watson M."/>
            <person name="Adriaenssens E.M."/>
            <person name="Foster-Nyarko E."/>
            <person name="Jarju S."/>
            <person name="Secka A."/>
            <person name="Antonio M."/>
            <person name="Oren A."/>
            <person name="Chaudhuri R.R."/>
            <person name="La Ragione R."/>
            <person name="Hildebrand F."/>
            <person name="Pallen M.J."/>
        </authorList>
    </citation>
    <scope>NUCLEOTIDE SEQUENCE</scope>
    <source>
        <strain evidence="2">C6-149</strain>
    </source>
</reference>
<name>A0A9D9H870_9LACO</name>
<feature type="transmembrane region" description="Helical" evidence="1">
    <location>
        <begin position="197"/>
        <end position="222"/>
    </location>
</feature>
<dbReference type="AlphaFoldDB" id="A0A9D9H870"/>
<keyword evidence="1" id="KW-1133">Transmembrane helix</keyword>
<evidence type="ECO:0000256" key="1">
    <source>
        <dbReference type="SAM" id="Phobius"/>
    </source>
</evidence>
<dbReference type="Proteomes" id="UP000823614">
    <property type="component" value="Unassembled WGS sequence"/>
</dbReference>
<keyword evidence="1" id="KW-0472">Membrane</keyword>
<proteinExistence type="predicted"/>
<sequence length="233" mass="26233">MKNIKRLSKKYTLLSFLVAYSIYVLIAVSSILFAKYGFVPQIPGISIDIQFLIDGFVVVSAGMMILNFTDYKNIILSCISLVVFVVSLVALAGLLLTTALNYHSVTVFVTFFLLVMGFDIIIVAINGVECNLTATVWLIILLCLIFGTVTFCYFKLHVGVCYMSLCVLCELLSIIHLHEYVSKVYNEIYQDLSNSSLKLSIVICIVLEEIPTLWVELFWLPFMVIPKIKQRLG</sequence>
<comment type="caution">
    <text evidence="2">The sequence shown here is derived from an EMBL/GenBank/DDBJ whole genome shotgun (WGS) entry which is preliminary data.</text>
</comment>
<accession>A0A9D9H870</accession>
<organism evidence="2 3">
    <name type="scientific">Candidatus Gallilactobacillus intestinavium</name>
    <dbReference type="NCBI Taxonomy" id="2840838"/>
    <lineage>
        <taxon>Bacteria</taxon>
        <taxon>Bacillati</taxon>
        <taxon>Bacillota</taxon>
        <taxon>Bacilli</taxon>
        <taxon>Lactobacillales</taxon>
        <taxon>Lactobacillaceae</taxon>
        <taxon>Lactobacillaceae incertae sedis</taxon>
        <taxon>Candidatus Gallilactobacillus</taxon>
    </lineage>
</organism>